<protein>
    <recommendedName>
        <fullName evidence="2">Voltage-gated hydrogen channel 1</fullName>
    </recommendedName>
    <alternativeName>
        <fullName evidence="12">Hydrogen voltage-gated channel 1</fullName>
    </alternativeName>
</protein>
<reference evidence="17" key="1">
    <citation type="journal article" date="2021" name="Nat. Commun.">
        <title>Genetic determinants of endophytism in the Arabidopsis root mycobiome.</title>
        <authorList>
            <person name="Mesny F."/>
            <person name="Miyauchi S."/>
            <person name="Thiergart T."/>
            <person name="Pickel B."/>
            <person name="Atanasova L."/>
            <person name="Karlsson M."/>
            <person name="Huettel B."/>
            <person name="Barry K.W."/>
            <person name="Haridas S."/>
            <person name="Chen C."/>
            <person name="Bauer D."/>
            <person name="Andreopoulos W."/>
            <person name="Pangilinan J."/>
            <person name="LaButti K."/>
            <person name="Riley R."/>
            <person name="Lipzen A."/>
            <person name="Clum A."/>
            <person name="Drula E."/>
            <person name="Henrissat B."/>
            <person name="Kohler A."/>
            <person name="Grigoriev I.V."/>
            <person name="Martin F.M."/>
            <person name="Hacquard S."/>
        </authorList>
    </citation>
    <scope>NUCLEOTIDE SEQUENCE</scope>
    <source>
        <strain evidence="17">MPI-CAGE-CH-0235</strain>
    </source>
</reference>
<dbReference type="GO" id="GO:0030171">
    <property type="term" value="F:voltage-gated proton channel activity"/>
    <property type="evidence" value="ECO:0007669"/>
    <property type="project" value="InterPro"/>
</dbReference>
<gene>
    <name evidence="17" type="ORF">B0I35DRAFT_466950</name>
</gene>
<evidence type="ECO:0000259" key="16">
    <source>
        <dbReference type="Pfam" id="PF00520"/>
    </source>
</evidence>
<evidence type="ECO:0000256" key="14">
    <source>
        <dbReference type="SAM" id="MobiDB-lite"/>
    </source>
</evidence>
<feature type="region of interest" description="Disordered" evidence="14">
    <location>
        <begin position="1"/>
        <end position="38"/>
    </location>
</feature>
<organism evidence="17 18">
    <name type="scientific">Stachybotrys elegans</name>
    <dbReference type="NCBI Taxonomy" id="80388"/>
    <lineage>
        <taxon>Eukaryota</taxon>
        <taxon>Fungi</taxon>
        <taxon>Dikarya</taxon>
        <taxon>Ascomycota</taxon>
        <taxon>Pezizomycotina</taxon>
        <taxon>Sordariomycetes</taxon>
        <taxon>Hypocreomycetidae</taxon>
        <taxon>Hypocreales</taxon>
        <taxon>Stachybotryaceae</taxon>
        <taxon>Stachybotrys</taxon>
    </lineage>
</organism>
<evidence type="ECO:0000256" key="1">
    <source>
        <dbReference type="ARBA" id="ARBA00004651"/>
    </source>
</evidence>
<comment type="caution">
    <text evidence="17">The sequence shown here is derived from an EMBL/GenBank/DDBJ whole genome shotgun (WGS) entry which is preliminary data.</text>
</comment>
<evidence type="ECO:0000256" key="10">
    <source>
        <dbReference type="ARBA" id="ARBA00023136"/>
    </source>
</evidence>
<dbReference type="EMBL" id="JAGPNK010000002">
    <property type="protein sequence ID" value="KAH7326321.1"/>
    <property type="molecule type" value="Genomic_DNA"/>
</dbReference>
<proteinExistence type="predicted"/>
<accession>A0A8K0SYZ6</accession>
<dbReference type="InterPro" id="IPR005821">
    <property type="entry name" value="Ion_trans_dom"/>
</dbReference>
<keyword evidence="5 15" id="KW-0812">Transmembrane</keyword>
<evidence type="ECO:0000313" key="17">
    <source>
        <dbReference type="EMBL" id="KAH7326321.1"/>
    </source>
</evidence>
<feature type="transmembrane region" description="Helical" evidence="15">
    <location>
        <begin position="57"/>
        <end position="76"/>
    </location>
</feature>
<evidence type="ECO:0000256" key="15">
    <source>
        <dbReference type="SAM" id="Phobius"/>
    </source>
</evidence>
<evidence type="ECO:0000256" key="4">
    <source>
        <dbReference type="ARBA" id="ARBA00022475"/>
    </source>
</evidence>
<comment type="subcellular location">
    <subcellularLocation>
        <location evidence="1">Cell membrane</location>
        <topology evidence="1">Multi-pass membrane protein</topology>
    </subcellularLocation>
</comment>
<name>A0A8K0SYZ6_9HYPO</name>
<sequence length="213" mass="23910">MAPDHSPTRPLLPPSQADGEGEEVGSRSPSRSRDHEGKVEAYRAKGRDLLGSRTKHYVVMGVVAFDVAALLGNIFLQLISCEMHQRDEPWVQQLTKALTSLGLVFSCVFMVELIACVFSYGISYFSTWFHVFDSVVIVLSFFIDFATQGLTESIGSLVVVLRLWRLAKISEEMVLGSVERVDFLEQHIEELEAENSRLRSELEGDSQRFSAHE</sequence>
<feature type="coiled-coil region" evidence="13">
    <location>
        <begin position="174"/>
        <end position="208"/>
    </location>
</feature>
<keyword evidence="9" id="KW-0406">Ion transport</keyword>
<evidence type="ECO:0000256" key="8">
    <source>
        <dbReference type="ARBA" id="ARBA00023054"/>
    </source>
</evidence>
<evidence type="ECO:0000313" key="18">
    <source>
        <dbReference type="Proteomes" id="UP000813444"/>
    </source>
</evidence>
<evidence type="ECO:0000256" key="3">
    <source>
        <dbReference type="ARBA" id="ARBA00022448"/>
    </source>
</evidence>
<keyword evidence="4" id="KW-1003">Cell membrane</keyword>
<feature type="transmembrane region" description="Helical" evidence="15">
    <location>
        <begin position="97"/>
        <end position="122"/>
    </location>
</feature>
<keyword evidence="18" id="KW-1185">Reference proteome</keyword>
<dbReference type="Proteomes" id="UP000813444">
    <property type="component" value="Unassembled WGS sequence"/>
</dbReference>
<evidence type="ECO:0000256" key="5">
    <source>
        <dbReference type="ARBA" id="ARBA00022692"/>
    </source>
</evidence>
<keyword evidence="11" id="KW-0407">Ion channel</keyword>
<dbReference type="PANTHER" id="PTHR46480">
    <property type="entry name" value="F20B24.22"/>
    <property type="match status" value="1"/>
</dbReference>
<evidence type="ECO:0000256" key="9">
    <source>
        <dbReference type="ARBA" id="ARBA00023065"/>
    </source>
</evidence>
<keyword evidence="10 15" id="KW-0472">Membrane</keyword>
<keyword evidence="8 13" id="KW-0175">Coiled coil</keyword>
<dbReference type="AlphaFoldDB" id="A0A8K0SYZ6"/>
<evidence type="ECO:0000256" key="13">
    <source>
        <dbReference type="SAM" id="Coils"/>
    </source>
</evidence>
<keyword evidence="6" id="KW-0851">Voltage-gated channel</keyword>
<dbReference type="OrthoDB" id="427456at2759"/>
<keyword evidence="7 15" id="KW-1133">Transmembrane helix</keyword>
<feature type="domain" description="Ion transport" evidence="16">
    <location>
        <begin position="73"/>
        <end position="169"/>
    </location>
</feature>
<evidence type="ECO:0000256" key="11">
    <source>
        <dbReference type="ARBA" id="ARBA00023303"/>
    </source>
</evidence>
<dbReference type="InterPro" id="IPR027359">
    <property type="entry name" value="Volt_channel_dom_sf"/>
</dbReference>
<dbReference type="GO" id="GO:0005886">
    <property type="term" value="C:plasma membrane"/>
    <property type="evidence" value="ECO:0007669"/>
    <property type="project" value="UniProtKB-SubCell"/>
</dbReference>
<keyword evidence="3" id="KW-0813">Transport</keyword>
<evidence type="ECO:0000256" key="2">
    <source>
        <dbReference type="ARBA" id="ARBA00015897"/>
    </source>
</evidence>
<evidence type="ECO:0000256" key="7">
    <source>
        <dbReference type="ARBA" id="ARBA00022989"/>
    </source>
</evidence>
<evidence type="ECO:0000256" key="12">
    <source>
        <dbReference type="ARBA" id="ARBA00031989"/>
    </source>
</evidence>
<dbReference type="PANTHER" id="PTHR46480:SF1">
    <property type="entry name" value="VOLTAGE-GATED HYDROGEN CHANNEL 1"/>
    <property type="match status" value="1"/>
</dbReference>
<dbReference type="Gene3D" id="1.20.120.350">
    <property type="entry name" value="Voltage-gated potassium channels. Chain C"/>
    <property type="match status" value="1"/>
</dbReference>
<dbReference type="Pfam" id="PF00520">
    <property type="entry name" value="Ion_trans"/>
    <property type="match status" value="1"/>
</dbReference>
<dbReference type="InterPro" id="IPR031846">
    <property type="entry name" value="Hvcn1"/>
</dbReference>
<evidence type="ECO:0000256" key="6">
    <source>
        <dbReference type="ARBA" id="ARBA00022882"/>
    </source>
</evidence>
<dbReference type="GO" id="GO:0034702">
    <property type="term" value="C:monoatomic ion channel complex"/>
    <property type="evidence" value="ECO:0007669"/>
    <property type="project" value="UniProtKB-KW"/>
</dbReference>